<feature type="compositionally biased region" description="Basic and acidic residues" evidence="1">
    <location>
        <begin position="27"/>
        <end position="41"/>
    </location>
</feature>
<protein>
    <submittedName>
        <fullName evidence="2">Uncharacterized protein</fullName>
    </submittedName>
</protein>
<evidence type="ECO:0000313" key="2">
    <source>
        <dbReference type="EMBL" id="RZC42693.1"/>
    </source>
</evidence>
<feature type="region of interest" description="Disordered" evidence="1">
    <location>
        <begin position="1"/>
        <end position="41"/>
    </location>
</feature>
<dbReference type="OrthoDB" id="8583677at2759"/>
<feature type="compositionally biased region" description="Polar residues" evidence="1">
    <location>
        <begin position="1"/>
        <end position="12"/>
    </location>
</feature>
<proteinExistence type="predicted"/>
<organism evidence="2 3">
    <name type="scientific">Asbolus verrucosus</name>
    <name type="common">Desert ironclad beetle</name>
    <dbReference type="NCBI Taxonomy" id="1661398"/>
    <lineage>
        <taxon>Eukaryota</taxon>
        <taxon>Metazoa</taxon>
        <taxon>Ecdysozoa</taxon>
        <taxon>Arthropoda</taxon>
        <taxon>Hexapoda</taxon>
        <taxon>Insecta</taxon>
        <taxon>Pterygota</taxon>
        <taxon>Neoptera</taxon>
        <taxon>Endopterygota</taxon>
        <taxon>Coleoptera</taxon>
        <taxon>Polyphaga</taxon>
        <taxon>Cucujiformia</taxon>
        <taxon>Tenebrionidae</taxon>
        <taxon>Pimeliinae</taxon>
        <taxon>Asbolus</taxon>
    </lineage>
</organism>
<dbReference type="AlphaFoldDB" id="A0A482WE09"/>
<comment type="caution">
    <text evidence="2">The sequence shown here is derived from an EMBL/GenBank/DDBJ whole genome shotgun (WGS) entry which is preliminary data.</text>
</comment>
<accession>A0A482WE09</accession>
<evidence type="ECO:0000256" key="1">
    <source>
        <dbReference type="SAM" id="MobiDB-lite"/>
    </source>
</evidence>
<reference evidence="2 3" key="1">
    <citation type="submission" date="2017-03" db="EMBL/GenBank/DDBJ databases">
        <title>Genome of the blue death feigning beetle - Asbolus verrucosus.</title>
        <authorList>
            <person name="Rider S.D."/>
        </authorList>
    </citation>
    <scope>NUCLEOTIDE SEQUENCE [LARGE SCALE GENOMIC DNA]</scope>
    <source>
        <strain evidence="2">Butters</strain>
        <tissue evidence="2">Head and leg muscle</tissue>
    </source>
</reference>
<gene>
    <name evidence="2" type="ORF">BDFB_004602</name>
</gene>
<dbReference type="Proteomes" id="UP000292052">
    <property type="component" value="Unassembled WGS sequence"/>
</dbReference>
<sequence>MEITASSTNASKENFPVEPTSVNGLKDLPEKKAFPSKETKEKHDDFSDLMDYIMLDSAEREKHRVEIDRVHPVIQKSEEGDPLKVSNPTIAQVRKISIRLVL</sequence>
<evidence type="ECO:0000313" key="3">
    <source>
        <dbReference type="Proteomes" id="UP000292052"/>
    </source>
</evidence>
<dbReference type="EMBL" id="QDEB01005940">
    <property type="protein sequence ID" value="RZC42693.1"/>
    <property type="molecule type" value="Genomic_DNA"/>
</dbReference>
<keyword evidence="3" id="KW-1185">Reference proteome</keyword>
<name>A0A482WE09_ASBVE</name>